<gene>
    <name evidence="2" type="ORF">GCM10009754_55600</name>
</gene>
<comment type="caution">
    <text evidence="2">The sequence shown here is derived from an EMBL/GenBank/DDBJ whole genome shotgun (WGS) entry which is preliminary data.</text>
</comment>
<reference evidence="2 3" key="1">
    <citation type="journal article" date="2019" name="Int. J. Syst. Evol. Microbiol.">
        <title>The Global Catalogue of Microorganisms (GCM) 10K type strain sequencing project: providing services to taxonomists for standard genome sequencing and annotation.</title>
        <authorList>
            <consortium name="The Broad Institute Genomics Platform"/>
            <consortium name="The Broad Institute Genome Sequencing Center for Infectious Disease"/>
            <person name="Wu L."/>
            <person name="Ma J."/>
        </authorList>
    </citation>
    <scope>NUCLEOTIDE SEQUENCE [LARGE SCALE GENOMIC DNA]</scope>
    <source>
        <strain evidence="2 3">JCM 14545</strain>
    </source>
</reference>
<keyword evidence="3" id="KW-1185">Reference proteome</keyword>
<evidence type="ECO:0000313" key="3">
    <source>
        <dbReference type="Proteomes" id="UP001501116"/>
    </source>
</evidence>
<protein>
    <submittedName>
        <fullName evidence="2">Uncharacterized protein</fullName>
    </submittedName>
</protein>
<name>A0ABN2RRD0_9PSEU</name>
<organism evidence="2 3">
    <name type="scientific">Amycolatopsis minnesotensis</name>
    <dbReference type="NCBI Taxonomy" id="337894"/>
    <lineage>
        <taxon>Bacteria</taxon>
        <taxon>Bacillati</taxon>
        <taxon>Actinomycetota</taxon>
        <taxon>Actinomycetes</taxon>
        <taxon>Pseudonocardiales</taxon>
        <taxon>Pseudonocardiaceae</taxon>
        <taxon>Amycolatopsis</taxon>
    </lineage>
</organism>
<dbReference type="EMBL" id="BAAANN010000024">
    <property type="protein sequence ID" value="GAA1973562.1"/>
    <property type="molecule type" value="Genomic_DNA"/>
</dbReference>
<dbReference type="Proteomes" id="UP001501116">
    <property type="component" value="Unassembled WGS sequence"/>
</dbReference>
<feature type="compositionally biased region" description="Polar residues" evidence="1">
    <location>
        <begin position="81"/>
        <end position="91"/>
    </location>
</feature>
<feature type="region of interest" description="Disordered" evidence="1">
    <location>
        <begin position="81"/>
        <end position="103"/>
    </location>
</feature>
<accession>A0ABN2RRD0</accession>
<proteinExistence type="predicted"/>
<sequence>MLAGPPVNAAFELAHVVGIHRPRLAGITLYLRVREFREPFLRQPGSRTSDHQPMVWCRRHDYLSASGPTQRVAPSRETATACGQSSVQTSGLVRDPFADTAAG</sequence>
<evidence type="ECO:0000313" key="2">
    <source>
        <dbReference type="EMBL" id="GAA1973562.1"/>
    </source>
</evidence>
<evidence type="ECO:0000256" key="1">
    <source>
        <dbReference type="SAM" id="MobiDB-lite"/>
    </source>
</evidence>